<proteinExistence type="predicted"/>
<organism evidence="1 2">
    <name type="scientific">Metschnikowia bicuspidata</name>
    <dbReference type="NCBI Taxonomy" id="27322"/>
    <lineage>
        <taxon>Eukaryota</taxon>
        <taxon>Fungi</taxon>
        <taxon>Dikarya</taxon>
        <taxon>Ascomycota</taxon>
        <taxon>Saccharomycotina</taxon>
        <taxon>Pichiomycetes</taxon>
        <taxon>Metschnikowiaceae</taxon>
        <taxon>Metschnikowia</taxon>
    </lineage>
</organism>
<dbReference type="EMBL" id="ML004452">
    <property type="protein sequence ID" value="RKP30789.1"/>
    <property type="molecule type" value="Genomic_DNA"/>
</dbReference>
<reference evidence="2" key="1">
    <citation type="journal article" date="2018" name="Nat. Microbiol.">
        <title>Leveraging single-cell genomics to expand the fungal tree of life.</title>
        <authorList>
            <person name="Ahrendt S.R."/>
            <person name="Quandt C.A."/>
            <person name="Ciobanu D."/>
            <person name="Clum A."/>
            <person name="Salamov A."/>
            <person name="Andreopoulos B."/>
            <person name="Cheng J.F."/>
            <person name="Woyke T."/>
            <person name="Pelin A."/>
            <person name="Henrissat B."/>
            <person name="Reynolds N.K."/>
            <person name="Benny G.L."/>
            <person name="Smith M.E."/>
            <person name="James T.Y."/>
            <person name="Grigoriev I.V."/>
        </authorList>
    </citation>
    <scope>NUCLEOTIDE SEQUENCE [LARGE SCALE GENOMIC DNA]</scope>
    <source>
        <strain evidence="2">Baker2002</strain>
    </source>
</reference>
<accession>A0A4V1J346</accession>
<dbReference type="AlphaFoldDB" id="A0A4V1J346"/>
<dbReference type="OrthoDB" id="4094059at2759"/>
<evidence type="ECO:0008006" key="3">
    <source>
        <dbReference type="Google" id="ProtNLM"/>
    </source>
</evidence>
<dbReference type="Proteomes" id="UP000268321">
    <property type="component" value="Unassembled WGS sequence"/>
</dbReference>
<name>A0A4V1J346_9ASCO</name>
<protein>
    <recommendedName>
        <fullName evidence="3">ATPase expression protein 1</fullName>
    </recommendedName>
</protein>
<keyword evidence="2" id="KW-1185">Reference proteome</keyword>
<evidence type="ECO:0000313" key="1">
    <source>
        <dbReference type="EMBL" id="RKP30789.1"/>
    </source>
</evidence>
<gene>
    <name evidence="1" type="ORF">METBISCDRAFT_23022</name>
</gene>
<sequence>MIRASGRKKNIREVIFTRSKLFFTPKAQLNSDFSASFQQTTAKPYSGENTPKRPVFAPESKVYKEILRPEDACNLFLRPDFTDVAVAALSKDCLISGRSGYQMVSKSGISDSKMMFAFMAIEWMDAVSSAIVDLAPMLNSSSQLRYTAAKREEALANLYNENVWKMMPVTITDSMGRTLETTAMGVYIASAALQGISAEKAAAYLVSRSRNDEDIVRLLQYLLAQETPVFLSFFVTELINHVYANPSPTRLREFLKFFKDHSAVSNSSSHLMADTLIRDLEPNTLDKLIYIATDQTTDSGMALARAALLTLIKQIIAPLEAAFGRFLSAYFHNTQSLTREQILVELAPLKPVFLAVGIPGDAFSVLLNRLTTCIYDLSHLLRTVSRTSPGLLVSHAAEILQRLQLLQKQESVSAAAAEVQAAQIRRLLSGAVSAQPRDCGDRRERE</sequence>
<evidence type="ECO:0000313" key="2">
    <source>
        <dbReference type="Proteomes" id="UP000268321"/>
    </source>
</evidence>